<keyword evidence="3" id="KW-1185">Reference proteome</keyword>
<keyword evidence="1" id="KW-0472">Membrane</keyword>
<proteinExistence type="predicted"/>
<feature type="transmembrane region" description="Helical" evidence="1">
    <location>
        <begin position="70"/>
        <end position="95"/>
    </location>
</feature>
<reference evidence="2 3" key="1">
    <citation type="submission" date="2020-08" db="EMBL/GenBank/DDBJ databases">
        <title>Genome sequence of Tessaracoccus defluvii JCM 17540T.</title>
        <authorList>
            <person name="Hyun D.-W."/>
            <person name="Bae J.-W."/>
        </authorList>
    </citation>
    <scope>NUCLEOTIDE SEQUENCE [LARGE SCALE GENOMIC DNA]</scope>
    <source>
        <strain evidence="2 3">JCM 17540</strain>
    </source>
</reference>
<keyword evidence="1" id="KW-0812">Transmembrane</keyword>
<organism evidence="2 3">
    <name type="scientific">Tessaracoccus defluvii</name>
    <dbReference type="NCBI Taxonomy" id="1285901"/>
    <lineage>
        <taxon>Bacteria</taxon>
        <taxon>Bacillati</taxon>
        <taxon>Actinomycetota</taxon>
        <taxon>Actinomycetes</taxon>
        <taxon>Propionibacteriales</taxon>
        <taxon>Propionibacteriaceae</taxon>
        <taxon>Tessaracoccus</taxon>
    </lineage>
</organism>
<name>A0A7H0H2T5_9ACTN</name>
<keyword evidence="1" id="KW-1133">Transmembrane helix</keyword>
<evidence type="ECO:0000313" key="3">
    <source>
        <dbReference type="Proteomes" id="UP000516117"/>
    </source>
</evidence>
<dbReference type="KEGG" id="tdf:H9L22_11120"/>
<evidence type="ECO:0008006" key="4">
    <source>
        <dbReference type="Google" id="ProtNLM"/>
    </source>
</evidence>
<dbReference type="EMBL" id="CP060789">
    <property type="protein sequence ID" value="QNP54851.1"/>
    <property type="molecule type" value="Genomic_DNA"/>
</dbReference>
<dbReference type="RefSeq" id="WP_187719987.1">
    <property type="nucleotide sequence ID" value="NZ_BAABBL010000004.1"/>
</dbReference>
<evidence type="ECO:0000256" key="1">
    <source>
        <dbReference type="SAM" id="Phobius"/>
    </source>
</evidence>
<evidence type="ECO:0000313" key="2">
    <source>
        <dbReference type="EMBL" id="QNP54851.1"/>
    </source>
</evidence>
<accession>A0A7H0H2T5</accession>
<protein>
    <recommendedName>
        <fullName evidence="4">NAD-binding protein</fullName>
    </recommendedName>
</protein>
<gene>
    <name evidence="2" type="ORF">H9L22_11120</name>
</gene>
<sequence>MPSWLSTRWRLLTLICLATVAIAMGTCALYEPRADHRFFGGLDGLALVDAIYLALSLFTLNDVGPSPAPLLLQVARFAAATVTFSTLLMAFFTVMRGNPDAAKARKLQDHAVIVGTGPEALRLAVRHAQLGNRPVWVGDVDVTDTEAARAAGVTLPGPSSDAALRAILAGAKSVTVTAPSDTEAVGLAREIDHHADAPLILLLDSSDLASQLLADQALNILPVPRLAVVAREAVAANPPIREAACPAPIVVGDGELAAEIVRQIARGWQEYGAPQRIHCVGSELSWVDAVEAEVEGLADLRRRPAPATPRGALTACRGLIDGWTRPNADKVASTGPAIIVAIEDDARALSVARGLQCGLPTARVSVVVESAGTWTELLGTLDSSAMVSTEELLAEPDQLGKDRAALLRVQLSTSLATWSSISRSVFGDYLDGRDAAPDEGEDLADRLTERLLGPVAGSDFALDRVLGAGGLARTDEDTVEAMPLLDPGQLHRMAAELLAVVDGLVPTFLTERDRWAWGVEFSQWLPVACARAGWGLEWPHATPVLPAADMEEFAVALHAAYLVTSEQTGNATGSDLAHVQWPGLSEEDKASNRSSARAVTVKLASLGLDWRSASSPVDPWRPDADTLTWLGEAEHRRWARHQVAHGRRHRHVRGWADLAESTRRYDTDAVLAHFSHLADLRIDVFDPAEDR</sequence>
<dbReference type="Proteomes" id="UP000516117">
    <property type="component" value="Chromosome"/>
</dbReference>
<dbReference type="AlphaFoldDB" id="A0A7H0H2T5"/>
<feature type="transmembrane region" description="Helical" evidence="1">
    <location>
        <begin position="38"/>
        <end position="58"/>
    </location>
</feature>